<feature type="domain" description="Dihydroneopterin aldolase/epimerase" evidence="1">
    <location>
        <begin position="10"/>
        <end position="122"/>
    </location>
</feature>
<dbReference type="InterPro" id="IPR006157">
    <property type="entry name" value="FolB_dom"/>
</dbReference>
<proteinExistence type="predicted"/>
<dbReference type="HOGENOM" id="CLU_112632_1_3_3"/>
<dbReference type="SUPFAM" id="SSF55620">
    <property type="entry name" value="Tetrahydrobiopterin biosynthesis enzymes-like"/>
    <property type="match status" value="1"/>
</dbReference>
<evidence type="ECO:0000259" key="1">
    <source>
        <dbReference type="SMART" id="SM00905"/>
    </source>
</evidence>
<dbReference type="SMART" id="SM00905">
    <property type="entry name" value="FolB"/>
    <property type="match status" value="1"/>
</dbReference>
<dbReference type="InterPro" id="IPR043133">
    <property type="entry name" value="GTP-CH-I_C/QueF"/>
</dbReference>
<dbReference type="Gene3D" id="3.30.1130.10">
    <property type="match status" value="1"/>
</dbReference>
<dbReference type="EMBL" id="CP000878">
    <property type="protein sequence ID" value="ABX08990.1"/>
    <property type="molecule type" value="Genomic_DNA"/>
</dbReference>
<name>A9BAX8_PROM4</name>
<dbReference type="STRING" id="93059.P9211_10591"/>
<accession>A9BAX8</accession>
<dbReference type="eggNOG" id="COG1539">
    <property type="taxonomic scope" value="Bacteria"/>
</dbReference>
<reference evidence="2 3" key="1">
    <citation type="journal article" date="2007" name="PLoS Genet.">
        <title>Patterns and implications of gene gain and loss in the evolution of Prochlorococcus.</title>
        <authorList>
            <person name="Kettler G.C."/>
            <person name="Martiny A.C."/>
            <person name="Huang K."/>
            <person name="Zucker J."/>
            <person name="Coleman M.L."/>
            <person name="Rodrigue S."/>
            <person name="Chen F."/>
            <person name="Lapidus A."/>
            <person name="Ferriera S."/>
            <person name="Johnson J."/>
            <person name="Steglich C."/>
            <person name="Church G.M."/>
            <person name="Richardson P."/>
            <person name="Chisholm S.W."/>
        </authorList>
    </citation>
    <scope>NUCLEOTIDE SEQUENCE [LARGE SCALE GENOMIC DNA]</scope>
    <source>
        <strain evidence="3">MIT 9211</strain>
    </source>
</reference>
<evidence type="ECO:0000313" key="2">
    <source>
        <dbReference type="EMBL" id="ABX08990.1"/>
    </source>
</evidence>
<dbReference type="AlphaFoldDB" id="A9BAX8"/>
<dbReference type="EC" id="4.1.2.25" evidence="2"/>
<dbReference type="GO" id="GO:0004150">
    <property type="term" value="F:dihydroneopterin aldolase activity"/>
    <property type="evidence" value="ECO:0007669"/>
    <property type="project" value="UniProtKB-EC"/>
</dbReference>
<organism evidence="2 3">
    <name type="scientific">Prochlorococcus marinus (strain MIT 9211)</name>
    <dbReference type="NCBI Taxonomy" id="93059"/>
    <lineage>
        <taxon>Bacteria</taxon>
        <taxon>Bacillati</taxon>
        <taxon>Cyanobacteriota</taxon>
        <taxon>Cyanophyceae</taxon>
        <taxon>Synechococcales</taxon>
        <taxon>Prochlorococcaceae</taxon>
        <taxon>Prochlorococcus</taxon>
    </lineage>
</organism>
<protein>
    <submittedName>
        <fullName evidence="2">Possible dihydroneopterin aldolase</fullName>
        <ecNumber evidence="2">4.1.2.25</ecNumber>
    </submittedName>
</protein>
<evidence type="ECO:0000313" key="3">
    <source>
        <dbReference type="Proteomes" id="UP000000788"/>
    </source>
</evidence>
<dbReference type="NCBIfam" id="TIGR00526">
    <property type="entry name" value="folB_dom"/>
    <property type="match status" value="1"/>
</dbReference>
<dbReference type="RefSeq" id="WP_012195611.1">
    <property type="nucleotide sequence ID" value="NC_009976.1"/>
</dbReference>
<dbReference type="Pfam" id="PF02152">
    <property type="entry name" value="FolB"/>
    <property type="match status" value="1"/>
</dbReference>
<gene>
    <name evidence="2" type="primary">folB</name>
    <name evidence="2" type="ordered locus">P9211_10591</name>
</gene>
<dbReference type="OrthoDB" id="9803748at2"/>
<dbReference type="KEGG" id="pmj:P9211_10591"/>
<dbReference type="GO" id="GO:0006760">
    <property type="term" value="P:folic acid-containing compound metabolic process"/>
    <property type="evidence" value="ECO:0007669"/>
    <property type="project" value="InterPro"/>
</dbReference>
<sequence>MKEQLPLGVIDVEGLNLWSHVGVLERERLMGQYFILDFSVCVDVSSTVAKDDLTSTVDYSLAIKGLQQLSLACKSQTIESFSENILDFLEDLYGLVPIKIKLKKCHPPISGFSGSVSISRTRNFSSN</sequence>
<keyword evidence="3" id="KW-1185">Reference proteome</keyword>
<keyword evidence="2" id="KW-0456">Lyase</keyword>
<dbReference type="Proteomes" id="UP000000788">
    <property type="component" value="Chromosome"/>
</dbReference>